<dbReference type="InterPro" id="IPR036864">
    <property type="entry name" value="Zn2-C6_fun-type_DNA-bd_sf"/>
</dbReference>
<dbReference type="SMART" id="SM00066">
    <property type="entry name" value="GAL4"/>
    <property type="match status" value="1"/>
</dbReference>
<evidence type="ECO:0000313" key="6">
    <source>
        <dbReference type="Proteomes" id="UP000005206"/>
    </source>
</evidence>
<feature type="compositionally biased region" description="Polar residues" evidence="3">
    <location>
        <begin position="187"/>
        <end position="249"/>
    </location>
</feature>
<dbReference type="VEuPathDB" id="FungiDB:NECHADRAFT_86666"/>
<dbReference type="OrthoDB" id="5130013at2759"/>
<dbReference type="GO" id="GO:0005634">
    <property type="term" value="C:nucleus"/>
    <property type="evidence" value="ECO:0007669"/>
    <property type="project" value="UniProtKB-SubCell"/>
</dbReference>
<evidence type="ECO:0000256" key="3">
    <source>
        <dbReference type="SAM" id="MobiDB-lite"/>
    </source>
</evidence>
<dbReference type="PROSITE" id="PS50048">
    <property type="entry name" value="ZN2_CY6_FUNGAL_2"/>
    <property type="match status" value="1"/>
</dbReference>
<proteinExistence type="predicted"/>
<dbReference type="Gene3D" id="4.10.240.10">
    <property type="entry name" value="Zn(2)-C6 fungal-type DNA-binding domain"/>
    <property type="match status" value="1"/>
</dbReference>
<dbReference type="OMA" id="EGANIKW"/>
<dbReference type="HOGENOM" id="CLU_009030_3_0_1"/>
<protein>
    <recommendedName>
        <fullName evidence="4">Zn(2)-C6 fungal-type domain-containing protein</fullName>
    </recommendedName>
</protein>
<evidence type="ECO:0000256" key="1">
    <source>
        <dbReference type="ARBA" id="ARBA00004123"/>
    </source>
</evidence>
<feature type="region of interest" description="Disordered" evidence="3">
    <location>
        <begin position="1"/>
        <end position="23"/>
    </location>
</feature>
<sequence length="656" mass="73780">MPAESRPDANSSQGRKSRTKSFSGCWTCRAKHVKCDEARPTCKRCQRSGIECEGYEVRLSWTSVRNPSTFRPRTASKRKAAQRATNRLLQTRPLDIVEETDSPQDSATTDPEDTALPEEVPEEPLSGESASRDLLPESIPPSESTQDPRPHIQQEPFNGGLNSRIFHSYELLGQGLATRLSYVPVQQEHNQQQPLPDQPRNWEQTSSTQDNIKTSNGLTPASISDISTGNLVITGVSQPTSPLPVQSHEQYQHGGSDAQTTRHLDTLHNPGLECELLEHWTLRLCDSLNPVPGIHNPMRTAMMPIALEGSRTDSKKATGATALFHLICSASAFHLAPKRPTPESKRALENVALEHHNIGITHLAQNIRSDDRNQCVPLLASVVMCIMNEAITLPTQFWRLHFRGAVEWVNHIEPQVWRQSEAASAVYQMFIGMATLVQAQLLFDGHQTSFWHFAYDPRSQPEPYALNLAIGLPQPILQGIHTMNTIQMRRKSLNGQAPSRQALDRLELELYLSVPAKPDASTSREYGDLIYHHGCTFYYAALLYMKRTLKDTPVADVQPLIKQSLNHLEAMQTSTSERFSPMIWPVAIIAFEILDVGMQHRMLKCLDFFLDRSDLAIWAQIRHLVRDLWSLRKGPSVNLKWHETLLGSMSDSFMLL</sequence>
<feature type="compositionally biased region" description="Polar residues" evidence="3">
    <location>
        <begin position="8"/>
        <end position="23"/>
    </location>
</feature>
<dbReference type="GeneID" id="9664920"/>
<evidence type="ECO:0000313" key="5">
    <source>
        <dbReference type="EMBL" id="EEU37091.1"/>
    </source>
</evidence>
<dbReference type="GO" id="GO:0000981">
    <property type="term" value="F:DNA-binding transcription factor activity, RNA polymerase II-specific"/>
    <property type="evidence" value="ECO:0007669"/>
    <property type="project" value="InterPro"/>
</dbReference>
<evidence type="ECO:0000256" key="2">
    <source>
        <dbReference type="ARBA" id="ARBA00023242"/>
    </source>
</evidence>
<dbReference type="PANTHER" id="PTHR37534:SF46">
    <property type="entry name" value="ZN(II)2CYS6 TRANSCRIPTION FACTOR (EUROFUNG)"/>
    <property type="match status" value="1"/>
</dbReference>
<accession>C7ZFT2</accession>
<dbReference type="InterPro" id="IPR021858">
    <property type="entry name" value="Fun_TF"/>
</dbReference>
<dbReference type="EMBL" id="GG698924">
    <property type="protein sequence ID" value="EEU37091.1"/>
    <property type="molecule type" value="Genomic_DNA"/>
</dbReference>
<dbReference type="CDD" id="cd00067">
    <property type="entry name" value="GAL4"/>
    <property type="match status" value="1"/>
</dbReference>
<dbReference type="Pfam" id="PF11951">
    <property type="entry name" value="Fungal_trans_2"/>
    <property type="match status" value="1"/>
</dbReference>
<reference evidence="5 6" key="1">
    <citation type="journal article" date="2009" name="PLoS Genet.">
        <title>The genome of Nectria haematococca: contribution of supernumerary chromosomes to gene expansion.</title>
        <authorList>
            <person name="Coleman J.J."/>
            <person name="Rounsley S.D."/>
            <person name="Rodriguez-Carres M."/>
            <person name="Kuo A."/>
            <person name="Wasmann C.C."/>
            <person name="Grimwood J."/>
            <person name="Schmutz J."/>
            <person name="Taga M."/>
            <person name="White G.J."/>
            <person name="Zhou S."/>
            <person name="Schwartz D.C."/>
            <person name="Freitag M."/>
            <person name="Ma L.J."/>
            <person name="Danchin E.G."/>
            <person name="Henrissat B."/>
            <person name="Coutinho P.M."/>
            <person name="Nelson D.R."/>
            <person name="Straney D."/>
            <person name="Napoli C.A."/>
            <person name="Barker B.M."/>
            <person name="Gribskov M."/>
            <person name="Rep M."/>
            <person name="Kroken S."/>
            <person name="Molnar I."/>
            <person name="Rensing C."/>
            <person name="Kennell J.C."/>
            <person name="Zamora J."/>
            <person name="Farman M.L."/>
            <person name="Selker E.U."/>
            <person name="Salamov A."/>
            <person name="Shapiro H."/>
            <person name="Pangilinan J."/>
            <person name="Lindquist E."/>
            <person name="Lamers C."/>
            <person name="Grigoriev I.V."/>
            <person name="Geiser D.M."/>
            <person name="Covert S.F."/>
            <person name="Temporini E."/>
            <person name="Vanetten H.D."/>
        </authorList>
    </citation>
    <scope>NUCLEOTIDE SEQUENCE [LARGE SCALE GENOMIC DNA]</scope>
    <source>
        <strain evidence="6">ATCC MYA-4622 / CBS 123669 / FGSC 9596 / NRRL 45880 / 77-13-4</strain>
    </source>
</reference>
<dbReference type="eggNOG" id="ENOG502QQBG">
    <property type="taxonomic scope" value="Eukaryota"/>
</dbReference>
<keyword evidence="6" id="KW-1185">Reference proteome</keyword>
<feature type="domain" description="Zn(2)-C6 fungal-type" evidence="4">
    <location>
        <begin position="24"/>
        <end position="52"/>
    </location>
</feature>
<dbReference type="PANTHER" id="PTHR37534">
    <property type="entry name" value="TRANSCRIPTIONAL ACTIVATOR PROTEIN UGA3"/>
    <property type="match status" value="1"/>
</dbReference>
<dbReference type="SUPFAM" id="SSF57701">
    <property type="entry name" value="Zn2/Cys6 DNA-binding domain"/>
    <property type="match status" value="1"/>
</dbReference>
<dbReference type="AlphaFoldDB" id="C7ZFT2"/>
<feature type="compositionally biased region" description="Acidic residues" evidence="3">
    <location>
        <begin position="110"/>
        <end position="122"/>
    </location>
</feature>
<dbReference type="InterPro" id="IPR001138">
    <property type="entry name" value="Zn2Cys6_DnaBD"/>
</dbReference>
<evidence type="ECO:0000259" key="4">
    <source>
        <dbReference type="PROSITE" id="PS50048"/>
    </source>
</evidence>
<keyword evidence="2" id="KW-0539">Nucleus</keyword>
<organism evidence="5 6">
    <name type="scientific">Fusarium vanettenii (strain ATCC MYA-4622 / CBS 123669 / FGSC 9596 / NRRL 45880 / 77-13-4)</name>
    <name type="common">Fusarium solani subsp. pisi</name>
    <dbReference type="NCBI Taxonomy" id="660122"/>
    <lineage>
        <taxon>Eukaryota</taxon>
        <taxon>Fungi</taxon>
        <taxon>Dikarya</taxon>
        <taxon>Ascomycota</taxon>
        <taxon>Pezizomycotina</taxon>
        <taxon>Sordariomycetes</taxon>
        <taxon>Hypocreomycetidae</taxon>
        <taxon>Hypocreales</taxon>
        <taxon>Nectriaceae</taxon>
        <taxon>Fusarium</taxon>
        <taxon>Fusarium solani species complex</taxon>
        <taxon>Fusarium vanettenii</taxon>
    </lineage>
</organism>
<dbReference type="KEGG" id="nhe:NECHADRAFT_86666"/>
<dbReference type="InParanoid" id="C7ZFT2"/>
<dbReference type="PROSITE" id="PS00463">
    <property type="entry name" value="ZN2_CY6_FUNGAL_1"/>
    <property type="match status" value="1"/>
</dbReference>
<gene>
    <name evidence="5" type="ORF">NECHADRAFT_86666</name>
</gene>
<comment type="subcellular location">
    <subcellularLocation>
        <location evidence="1">Nucleus</location>
    </subcellularLocation>
</comment>
<dbReference type="Pfam" id="PF00172">
    <property type="entry name" value="Zn_clus"/>
    <property type="match status" value="1"/>
</dbReference>
<name>C7ZFT2_FUSV7</name>
<dbReference type="GO" id="GO:0008270">
    <property type="term" value="F:zinc ion binding"/>
    <property type="evidence" value="ECO:0007669"/>
    <property type="project" value="InterPro"/>
</dbReference>
<dbReference type="RefSeq" id="XP_003042804.1">
    <property type="nucleotide sequence ID" value="XM_003042758.1"/>
</dbReference>
<dbReference type="Proteomes" id="UP000005206">
    <property type="component" value="Chromosome 11"/>
</dbReference>
<feature type="region of interest" description="Disordered" evidence="3">
    <location>
        <begin position="187"/>
        <end position="258"/>
    </location>
</feature>
<feature type="region of interest" description="Disordered" evidence="3">
    <location>
        <begin position="66"/>
        <end position="160"/>
    </location>
</feature>